<dbReference type="SUPFAM" id="SSF53335">
    <property type="entry name" value="S-adenosyl-L-methionine-dependent methyltransferases"/>
    <property type="match status" value="1"/>
</dbReference>
<proteinExistence type="predicted"/>
<dbReference type="GO" id="GO:0004483">
    <property type="term" value="F:methyltransferase cap1 activity"/>
    <property type="evidence" value="ECO:0007669"/>
    <property type="project" value="TreeGrafter"/>
</dbReference>
<dbReference type="InterPro" id="IPR029063">
    <property type="entry name" value="SAM-dependent_MTases_sf"/>
</dbReference>
<reference evidence="2" key="1">
    <citation type="journal article" date="2020" name="Nature">
        <title>Giant virus diversity and host interactions through global metagenomics.</title>
        <authorList>
            <person name="Schulz F."/>
            <person name="Roux S."/>
            <person name="Paez-Espino D."/>
            <person name="Jungbluth S."/>
            <person name="Walsh D.A."/>
            <person name="Denef V.J."/>
            <person name="McMahon K.D."/>
            <person name="Konstantinidis K.T."/>
            <person name="Eloe-Fadrosh E.A."/>
            <person name="Kyrpides N.C."/>
            <person name="Woyke T."/>
        </authorList>
    </citation>
    <scope>NUCLEOTIDE SEQUENCE</scope>
    <source>
        <strain evidence="2">GVMAG-M-3300021425-30</strain>
    </source>
</reference>
<dbReference type="GO" id="GO:0032259">
    <property type="term" value="P:methylation"/>
    <property type="evidence" value="ECO:0007669"/>
    <property type="project" value="InterPro"/>
</dbReference>
<dbReference type="GO" id="GO:0006370">
    <property type="term" value="P:7-methylguanosine mRNA capping"/>
    <property type="evidence" value="ECO:0007669"/>
    <property type="project" value="UniProtKB-ARBA"/>
</dbReference>
<evidence type="ECO:0000259" key="1">
    <source>
        <dbReference type="Pfam" id="PF01728"/>
    </source>
</evidence>
<dbReference type="GO" id="GO:0005737">
    <property type="term" value="C:cytoplasm"/>
    <property type="evidence" value="ECO:0007669"/>
    <property type="project" value="TreeGrafter"/>
</dbReference>
<dbReference type="AlphaFoldDB" id="A0A6C0CR31"/>
<protein>
    <recommendedName>
        <fullName evidence="1">Ribosomal RNA methyltransferase FtsJ domain-containing protein</fullName>
    </recommendedName>
</protein>
<accession>A0A6C0CR31</accession>
<dbReference type="GO" id="GO:0005634">
    <property type="term" value="C:nucleus"/>
    <property type="evidence" value="ECO:0007669"/>
    <property type="project" value="UniProtKB-ARBA"/>
</dbReference>
<dbReference type="PANTHER" id="PTHR16121:SF0">
    <property type="entry name" value="CAP-SPECIFIC MRNA (NUCLEOSIDE-2'-O-)-METHYLTRANSFERASE 1"/>
    <property type="match status" value="1"/>
</dbReference>
<dbReference type="InterPro" id="IPR050851">
    <property type="entry name" value="mRNA_Cap_2O-Ribose_MeTrfase"/>
</dbReference>
<evidence type="ECO:0000313" key="2">
    <source>
        <dbReference type="EMBL" id="QHT06320.1"/>
    </source>
</evidence>
<dbReference type="PANTHER" id="PTHR16121">
    <property type="entry name" value="CAP-SPECIFIC MRNA (NUCLEOSIDE-2'-O-)-METHYLTRANSFERASE 1-RELATED"/>
    <property type="match status" value="1"/>
</dbReference>
<dbReference type="EMBL" id="MN739467">
    <property type="protein sequence ID" value="QHT06320.1"/>
    <property type="molecule type" value="Genomic_DNA"/>
</dbReference>
<sequence length="409" mass="47276">MSYFLLPSIPYNSNISALVEQTYNSNENNIVINKTLSGYLSKIKAQIDTKQHEWDKYKKYTNPYEYIHSVIPGAKYSICKTKPLSRSYFKMIEICKCFKLLDDLPDNCKTYHLAEGPGGFIEAIANLRENMKDKYYGITLVDDDDHSVPGWKKSQAFLKKHDNVIIETGSSGTGDIMDPENLRNMYQVHHNSCDIVTADGGFDFTTDFNHQELVSLKLILSQISFAIACQKKGGSFFIKMFDTFTPASIDMLYLLSMLYDQVYFSKPHTSRYANSEKYIVCKGFRLTETKQLVISLYHVLQSFEDNKDKYLLRLFNFDIPYVITNRIEEYNAIFGQQQIECISHTLSLIDCNNYDKIENMKKAHIQKCISWCQKYKQPFNKMTISTNIFLSGRSRSNSASKETLDCERT</sequence>
<organism evidence="2">
    <name type="scientific">viral metagenome</name>
    <dbReference type="NCBI Taxonomy" id="1070528"/>
    <lineage>
        <taxon>unclassified sequences</taxon>
        <taxon>metagenomes</taxon>
        <taxon>organismal metagenomes</taxon>
    </lineage>
</organism>
<feature type="domain" description="Ribosomal RNA methyltransferase FtsJ" evidence="1">
    <location>
        <begin position="85"/>
        <end position="284"/>
    </location>
</feature>
<dbReference type="InterPro" id="IPR002877">
    <property type="entry name" value="RNA_MeTrfase_FtsJ_dom"/>
</dbReference>
<name>A0A6C0CR31_9ZZZZ</name>
<dbReference type="Pfam" id="PF01728">
    <property type="entry name" value="FtsJ"/>
    <property type="match status" value="1"/>
</dbReference>
<dbReference type="Gene3D" id="3.40.50.12760">
    <property type="match status" value="1"/>
</dbReference>